<organism evidence="3 4">
    <name type="scientific">Chloebia gouldiae</name>
    <name type="common">Gouldian finch</name>
    <name type="synonym">Erythrura gouldiae</name>
    <dbReference type="NCBI Taxonomy" id="44316"/>
    <lineage>
        <taxon>Eukaryota</taxon>
        <taxon>Metazoa</taxon>
        <taxon>Chordata</taxon>
        <taxon>Craniata</taxon>
        <taxon>Vertebrata</taxon>
        <taxon>Euteleostomi</taxon>
        <taxon>Archelosauria</taxon>
        <taxon>Archosauria</taxon>
        <taxon>Dinosauria</taxon>
        <taxon>Saurischia</taxon>
        <taxon>Theropoda</taxon>
        <taxon>Coelurosauria</taxon>
        <taxon>Aves</taxon>
        <taxon>Neognathae</taxon>
        <taxon>Neoaves</taxon>
        <taxon>Telluraves</taxon>
        <taxon>Australaves</taxon>
        <taxon>Passeriformes</taxon>
        <taxon>Passeroidea</taxon>
        <taxon>Passeridae</taxon>
        <taxon>Chloebia</taxon>
    </lineage>
</organism>
<dbReference type="EMBL" id="QUSF01000109">
    <property type="protein sequence ID" value="RLV91610.1"/>
    <property type="molecule type" value="Genomic_DNA"/>
</dbReference>
<keyword evidence="4" id="KW-1185">Reference proteome</keyword>
<evidence type="ECO:0000256" key="1">
    <source>
        <dbReference type="SAM" id="MobiDB-lite"/>
    </source>
</evidence>
<feature type="chain" id="PRO_5018254580" evidence="2">
    <location>
        <begin position="19"/>
        <end position="65"/>
    </location>
</feature>
<name>A0A3L8RZ46_CHLGU</name>
<reference evidence="3 4" key="1">
    <citation type="journal article" date="2018" name="Proc. R. Soc. B">
        <title>A non-coding region near Follistatin controls head colour polymorphism in the Gouldian finch.</title>
        <authorList>
            <person name="Toomey M.B."/>
            <person name="Marques C.I."/>
            <person name="Andrade P."/>
            <person name="Araujo P.M."/>
            <person name="Sabatino S."/>
            <person name="Gazda M.A."/>
            <person name="Afonso S."/>
            <person name="Lopes R.J."/>
            <person name="Corbo J.C."/>
            <person name="Carneiro M."/>
        </authorList>
    </citation>
    <scope>NUCLEOTIDE SEQUENCE [LARGE SCALE GENOMIC DNA]</scope>
    <source>
        <strain evidence="3">Red01</strain>
        <tissue evidence="3">Muscle</tissue>
    </source>
</reference>
<feature type="signal peptide" evidence="2">
    <location>
        <begin position="1"/>
        <end position="18"/>
    </location>
</feature>
<accession>A0A3L8RZ46</accession>
<keyword evidence="2" id="KW-0732">Signal</keyword>
<evidence type="ECO:0000313" key="3">
    <source>
        <dbReference type="EMBL" id="RLV91610.1"/>
    </source>
</evidence>
<dbReference type="Proteomes" id="UP000276834">
    <property type="component" value="Unassembled WGS sequence"/>
</dbReference>
<evidence type="ECO:0000313" key="4">
    <source>
        <dbReference type="Proteomes" id="UP000276834"/>
    </source>
</evidence>
<proteinExistence type="predicted"/>
<comment type="caution">
    <text evidence="3">The sequence shown here is derived from an EMBL/GenBank/DDBJ whole genome shotgun (WGS) entry which is preliminary data.</text>
</comment>
<sequence>MFLKAGLMLVHPVIPVSLETSARAGTKGMYASEVNSKGDAPGPQDEAQGTFTFRDTVKSQKLLVG</sequence>
<gene>
    <name evidence="3" type="ORF">DV515_00014062</name>
</gene>
<feature type="region of interest" description="Disordered" evidence="1">
    <location>
        <begin position="32"/>
        <end position="51"/>
    </location>
</feature>
<evidence type="ECO:0000256" key="2">
    <source>
        <dbReference type="SAM" id="SignalP"/>
    </source>
</evidence>
<dbReference type="AlphaFoldDB" id="A0A3L8RZ46"/>
<protein>
    <submittedName>
        <fullName evidence="3">Uncharacterized protein</fullName>
    </submittedName>
</protein>